<keyword evidence="7" id="KW-1185">Reference proteome</keyword>
<dbReference type="AlphaFoldDB" id="A0AAE1ICQ5"/>
<comment type="caution">
    <text evidence="6">The sequence shown here is derived from an EMBL/GenBank/DDBJ whole genome shotgun (WGS) entry which is preliminary data.</text>
</comment>
<dbReference type="Gene3D" id="3.30.60.10">
    <property type="entry name" value="Endochitinase-like"/>
    <property type="match status" value="1"/>
</dbReference>
<feature type="domain" description="Chitin-binding type-1" evidence="5">
    <location>
        <begin position="33"/>
        <end position="83"/>
    </location>
</feature>
<dbReference type="EMBL" id="JAWRVG010000020">
    <property type="protein sequence ID" value="KAK4072876.1"/>
    <property type="molecule type" value="Genomic_DNA"/>
</dbReference>
<dbReference type="CDD" id="cd00035">
    <property type="entry name" value="ChtBD1"/>
    <property type="match status" value="1"/>
</dbReference>
<dbReference type="SMART" id="SM00270">
    <property type="entry name" value="ChtBD1"/>
    <property type="match status" value="1"/>
</dbReference>
<dbReference type="InterPro" id="IPR036861">
    <property type="entry name" value="Endochitinase-like_sf"/>
</dbReference>
<protein>
    <recommendedName>
        <fullName evidence="5">Chitin-binding type-1 domain-containing protein</fullName>
    </recommendedName>
</protein>
<dbReference type="Proteomes" id="UP001273209">
    <property type="component" value="Unassembled WGS sequence"/>
</dbReference>
<feature type="region of interest" description="Disordered" evidence="3">
    <location>
        <begin position="109"/>
        <end position="130"/>
    </location>
</feature>
<proteinExistence type="predicted"/>
<feature type="signal peptide" evidence="4">
    <location>
        <begin position="1"/>
        <end position="19"/>
    </location>
</feature>
<keyword evidence="4" id="KW-0732">Signal</keyword>
<evidence type="ECO:0000313" key="6">
    <source>
        <dbReference type="EMBL" id="KAK4072876.1"/>
    </source>
</evidence>
<evidence type="ECO:0000259" key="5">
    <source>
        <dbReference type="PROSITE" id="PS50941"/>
    </source>
</evidence>
<accession>A0AAE1ICQ5</accession>
<gene>
    <name evidence="6" type="ORF">Triagg1_5553</name>
</gene>
<feature type="disulfide bond" evidence="2">
    <location>
        <begin position="49"/>
        <end position="63"/>
    </location>
</feature>
<reference evidence="6" key="1">
    <citation type="submission" date="2023-11" db="EMBL/GenBank/DDBJ databases">
        <title>The genome sequences of three competitors of mushroom-forming fungi.</title>
        <authorList>
            <person name="Beijen E."/>
            <person name="Ohm R.A."/>
        </authorList>
    </citation>
    <scope>NUCLEOTIDE SEQUENCE</scope>
    <source>
        <strain evidence="6">CBS 100526</strain>
    </source>
</reference>
<sequence length="335" mass="33520">MHQSFATLFALCLASSAMAMPHSNLFTRQTSPDGSCGGSTGFVCATGFCCSQFGFCGTGPDFCGNNGGGGSTGDCSWEGHCAGASCSTENDCSDDLTCNNGVCGTDGSGGSTPPGGGTTPPGGGSNPPGGGGITCTSRVSYSGDGSTGAGWPAQTAWASFDNLWNANINAINAACQNNGWGVANNSPTETSQVQAAILSISASSGVDSRYVLATVMQESKGCVRVPTTPGFWANPGLMQDANGTHTCWIGPNNGINPCPQSQIVGMIQDGTTGTASGSGLQQLLSSLRTTGAQQVYQAARLYNSGSIPSNGDLSGPGATPSYSSDIANRLLGCVF</sequence>
<dbReference type="InterPro" id="IPR018371">
    <property type="entry name" value="Chitin-binding_1_CS"/>
</dbReference>
<dbReference type="PROSITE" id="PS00026">
    <property type="entry name" value="CHIT_BIND_I_1"/>
    <property type="match status" value="1"/>
</dbReference>
<evidence type="ECO:0000256" key="3">
    <source>
        <dbReference type="SAM" id="MobiDB-lite"/>
    </source>
</evidence>
<keyword evidence="1 2" id="KW-0147">Chitin-binding</keyword>
<feature type="disulfide bond" evidence="2">
    <location>
        <begin position="44"/>
        <end position="56"/>
    </location>
</feature>
<evidence type="ECO:0000256" key="2">
    <source>
        <dbReference type="PROSITE-ProRule" id="PRU00261"/>
    </source>
</evidence>
<dbReference type="InterPro" id="IPR001002">
    <property type="entry name" value="Chitin-bd_1"/>
</dbReference>
<dbReference type="PROSITE" id="PS50941">
    <property type="entry name" value="CHIT_BIND_I_2"/>
    <property type="match status" value="1"/>
</dbReference>
<comment type="caution">
    <text evidence="2">Lacks conserved residue(s) required for the propagation of feature annotation.</text>
</comment>
<dbReference type="GO" id="GO:0008061">
    <property type="term" value="F:chitin binding"/>
    <property type="evidence" value="ECO:0007669"/>
    <property type="project" value="UniProtKB-UniRule"/>
</dbReference>
<evidence type="ECO:0000313" key="7">
    <source>
        <dbReference type="Proteomes" id="UP001273209"/>
    </source>
</evidence>
<evidence type="ECO:0000256" key="4">
    <source>
        <dbReference type="SAM" id="SignalP"/>
    </source>
</evidence>
<feature type="chain" id="PRO_5041966886" description="Chitin-binding type-1 domain-containing protein" evidence="4">
    <location>
        <begin position="20"/>
        <end position="335"/>
    </location>
</feature>
<keyword evidence="2" id="KW-1015">Disulfide bond</keyword>
<dbReference type="GeneID" id="87919985"/>
<organism evidence="6 7">
    <name type="scientific">Trichoderma aggressivum f. europaeum</name>
    <dbReference type="NCBI Taxonomy" id="173218"/>
    <lineage>
        <taxon>Eukaryota</taxon>
        <taxon>Fungi</taxon>
        <taxon>Dikarya</taxon>
        <taxon>Ascomycota</taxon>
        <taxon>Pezizomycotina</taxon>
        <taxon>Sordariomycetes</taxon>
        <taxon>Hypocreomycetidae</taxon>
        <taxon>Hypocreales</taxon>
        <taxon>Hypocreaceae</taxon>
        <taxon>Trichoderma</taxon>
    </lineage>
</organism>
<dbReference type="RefSeq" id="XP_062755353.1">
    <property type="nucleotide sequence ID" value="XM_062900080.1"/>
</dbReference>
<evidence type="ECO:0000256" key="1">
    <source>
        <dbReference type="ARBA" id="ARBA00022669"/>
    </source>
</evidence>
<dbReference type="SUPFAM" id="SSF57016">
    <property type="entry name" value="Plant lectins/antimicrobial peptides"/>
    <property type="match status" value="1"/>
</dbReference>
<name>A0AAE1ICQ5_9HYPO</name>